<dbReference type="Proteomes" id="UP000563094">
    <property type="component" value="Unassembled WGS sequence"/>
</dbReference>
<reference evidence="2 3" key="1">
    <citation type="submission" date="2020-08" db="EMBL/GenBank/DDBJ databases">
        <title>Genomic Encyclopedia of Type Strains, Phase IV (KMG-IV): sequencing the most valuable type-strain genomes for metagenomic binning, comparative biology and taxonomic classification.</title>
        <authorList>
            <person name="Goeker M."/>
        </authorList>
    </citation>
    <scope>NUCLEOTIDE SEQUENCE [LARGE SCALE GENOMIC DNA]</scope>
    <source>
        <strain evidence="2 3">DSM 29854</strain>
    </source>
</reference>
<organism evidence="2 3">
    <name type="scientific">Rufibacter quisquiliarum</name>
    <dbReference type="NCBI Taxonomy" id="1549639"/>
    <lineage>
        <taxon>Bacteria</taxon>
        <taxon>Pseudomonadati</taxon>
        <taxon>Bacteroidota</taxon>
        <taxon>Cytophagia</taxon>
        <taxon>Cytophagales</taxon>
        <taxon>Hymenobacteraceae</taxon>
        <taxon>Rufibacter</taxon>
    </lineage>
</organism>
<feature type="transmembrane region" description="Helical" evidence="1">
    <location>
        <begin position="21"/>
        <end position="40"/>
    </location>
</feature>
<protein>
    <submittedName>
        <fullName evidence="2">Uncharacterized protein</fullName>
    </submittedName>
</protein>
<sequence>MEPFFLNLAPAAQNGTTLMRVYFFLAVVFLLIGGYGVYHRYVEEGATTVGEYILPLIQLALAISYLFIAWRRRKPSGTRYVEVTDQYLELKLLPNQSALTLLWSNISLLRVQPDKMLYRLTSGQAGEISFDDLPEEHEELVRDTIRQAGRKKGVSL</sequence>
<comment type="caution">
    <text evidence="2">The sequence shown here is derived from an EMBL/GenBank/DDBJ whole genome shotgun (WGS) entry which is preliminary data.</text>
</comment>
<dbReference type="RefSeq" id="WP_066829155.1">
    <property type="nucleotide sequence ID" value="NZ_JACJIQ010000020.1"/>
</dbReference>
<keyword evidence="1" id="KW-0472">Membrane</keyword>
<keyword evidence="3" id="KW-1185">Reference proteome</keyword>
<dbReference type="AlphaFoldDB" id="A0A839GUV5"/>
<keyword evidence="1" id="KW-0812">Transmembrane</keyword>
<gene>
    <name evidence="2" type="ORF">FHS90_004000</name>
</gene>
<evidence type="ECO:0000256" key="1">
    <source>
        <dbReference type="SAM" id="Phobius"/>
    </source>
</evidence>
<name>A0A839GUV5_9BACT</name>
<evidence type="ECO:0000313" key="3">
    <source>
        <dbReference type="Proteomes" id="UP000563094"/>
    </source>
</evidence>
<proteinExistence type="predicted"/>
<accession>A0A839GUV5</accession>
<evidence type="ECO:0000313" key="2">
    <source>
        <dbReference type="EMBL" id="MBA9079265.1"/>
    </source>
</evidence>
<feature type="transmembrane region" description="Helical" evidence="1">
    <location>
        <begin position="52"/>
        <end position="70"/>
    </location>
</feature>
<dbReference type="EMBL" id="JACJIQ010000020">
    <property type="protein sequence ID" value="MBA9079265.1"/>
    <property type="molecule type" value="Genomic_DNA"/>
</dbReference>
<keyword evidence="1" id="KW-1133">Transmembrane helix</keyword>